<comment type="caution">
    <text evidence="2">The sequence shown here is derived from an EMBL/GenBank/DDBJ whole genome shotgun (WGS) entry which is preliminary data.</text>
</comment>
<gene>
    <name evidence="2" type="ORF">HAT86_13355</name>
</gene>
<dbReference type="AlphaFoldDB" id="A0A967BG09"/>
<proteinExistence type="predicted"/>
<organism evidence="2 3">
    <name type="scientific">Roseovarius gahaiensis</name>
    <dbReference type="NCBI Taxonomy" id="2716691"/>
    <lineage>
        <taxon>Bacteria</taxon>
        <taxon>Pseudomonadati</taxon>
        <taxon>Pseudomonadota</taxon>
        <taxon>Alphaproteobacteria</taxon>
        <taxon>Rhodobacterales</taxon>
        <taxon>Roseobacteraceae</taxon>
        <taxon>Roseovarius</taxon>
    </lineage>
</organism>
<sequence length="117" mass="12614">MTAVALALATPLAAQEAAPADITAESITDTQIEAFASAVMVVQEMSQEYMPRIQQEQDEAEQQALIEEAQAATITAIDDVDNMSADEYRAIGAIAQNDEELNARIVAQLEDMQADNQ</sequence>
<feature type="domain" description="DUF4168" evidence="1">
    <location>
        <begin position="29"/>
        <end position="105"/>
    </location>
</feature>
<evidence type="ECO:0000313" key="3">
    <source>
        <dbReference type="Proteomes" id="UP000639775"/>
    </source>
</evidence>
<name>A0A967BG09_9RHOB</name>
<keyword evidence="3" id="KW-1185">Reference proteome</keyword>
<evidence type="ECO:0000259" key="1">
    <source>
        <dbReference type="Pfam" id="PF13767"/>
    </source>
</evidence>
<dbReference type="Proteomes" id="UP000639775">
    <property type="component" value="Unassembled WGS sequence"/>
</dbReference>
<dbReference type="Pfam" id="PF13767">
    <property type="entry name" value="DUF4168"/>
    <property type="match status" value="1"/>
</dbReference>
<evidence type="ECO:0000313" key="2">
    <source>
        <dbReference type="EMBL" id="NHQ75441.1"/>
    </source>
</evidence>
<protein>
    <submittedName>
        <fullName evidence="2">DUF4168 domain-containing protein</fullName>
    </submittedName>
</protein>
<dbReference type="EMBL" id="JAAORB010000033">
    <property type="protein sequence ID" value="NHQ75441.1"/>
    <property type="molecule type" value="Genomic_DNA"/>
</dbReference>
<dbReference type="RefSeq" id="WP_167198689.1">
    <property type="nucleotide sequence ID" value="NZ_JAAORB010000033.1"/>
</dbReference>
<reference evidence="2" key="1">
    <citation type="submission" date="2020-03" db="EMBL/GenBank/DDBJ databases">
        <title>Roseovarius gahaiensis sp. nov., isolated from Gahai Saline Lake, China.</title>
        <authorList>
            <person name="Sun X."/>
        </authorList>
    </citation>
    <scope>NUCLEOTIDE SEQUENCE</scope>
    <source>
        <strain evidence="2">GH877</strain>
    </source>
</reference>
<accession>A0A967BG09</accession>
<dbReference type="InterPro" id="IPR025433">
    <property type="entry name" value="DUF4168"/>
</dbReference>